<dbReference type="EMBL" id="QGMI01001756">
    <property type="protein sequence ID" value="TVY32316.1"/>
    <property type="molecule type" value="Genomic_DNA"/>
</dbReference>
<feature type="non-terminal residue" evidence="2">
    <location>
        <position position="312"/>
    </location>
</feature>
<evidence type="ECO:0008006" key="4">
    <source>
        <dbReference type="Google" id="ProtNLM"/>
    </source>
</evidence>
<evidence type="ECO:0000313" key="3">
    <source>
        <dbReference type="Proteomes" id="UP000443090"/>
    </source>
</evidence>
<dbReference type="Proteomes" id="UP000443090">
    <property type="component" value="Unassembled WGS sequence"/>
</dbReference>
<proteinExistence type="predicted"/>
<name>A0A8H8U5H2_9HELO</name>
<evidence type="ECO:0000256" key="1">
    <source>
        <dbReference type="SAM" id="MobiDB-lite"/>
    </source>
</evidence>
<gene>
    <name evidence="2" type="ORF">LOCC1_G008536</name>
</gene>
<feature type="compositionally biased region" description="Low complexity" evidence="1">
    <location>
        <begin position="234"/>
        <end position="306"/>
    </location>
</feature>
<protein>
    <recommendedName>
        <fullName evidence="4">Allergen</fullName>
    </recommendedName>
</protein>
<dbReference type="AlphaFoldDB" id="A0A8H8U5H2"/>
<feature type="region of interest" description="Disordered" evidence="1">
    <location>
        <begin position="181"/>
        <end position="312"/>
    </location>
</feature>
<reference evidence="2 3" key="1">
    <citation type="submission" date="2018-05" db="EMBL/GenBank/DDBJ databases">
        <title>Genome sequencing and assembly of the regulated plant pathogen Lachnellula willkommii and related sister species for the development of diagnostic species identification markers.</title>
        <authorList>
            <person name="Giroux E."/>
            <person name="Bilodeau G."/>
        </authorList>
    </citation>
    <scope>NUCLEOTIDE SEQUENCE [LARGE SCALE GENOMIC DNA]</scope>
    <source>
        <strain evidence="2 3">CBS 160.35</strain>
    </source>
</reference>
<dbReference type="PANTHER" id="PTHR38703">
    <property type="entry name" value="CHROMOSOME 8, WHOLE GENOME SHOTGUN SEQUENCE"/>
    <property type="match status" value="1"/>
</dbReference>
<evidence type="ECO:0000313" key="2">
    <source>
        <dbReference type="EMBL" id="TVY32316.1"/>
    </source>
</evidence>
<dbReference type="PANTHER" id="PTHR38703:SF1">
    <property type="entry name" value="ALLERGEN"/>
    <property type="match status" value="1"/>
</dbReference>
<keyword evidence="3" id="KW-1185">Reference proteome</keyword>
<comment type="caution">
    <text evidence="2">The sequence shown here is derived from an EMBL/GenBank/DDBJ whole genome shotgun (WGS) entry which is preliminary data.</text>
</comment>
<sequence length="312" mass="33515">IPPNLTTTTTTTHTHTTSITMDKAKAAVGSFLSKDGKHDTTVHETINPAVQQEHVRRTQLEEQTKAVDREVHQDHHHTSVQPIADREVLPEQHTSQVTGVEHRHIKHGSDDHAKAKLAAEQAQFKNTREVGETERQTVAGETIAGEHVHHHVHENIQPVIQKETIQNSVVHTTIPVHEVHQNEAKHHTASQLPPVTMEDFKRQGGQLGGREERTDAFGGEPRSVGGTLGGAGAKGTTSLTDTDTSRTGHSGHHGSSTHTGSSIGNSGTSIGNNGSSTGNYGSSTDNYDRSSTGTRGTTGTTGTTGSWYRQEA</sequence>
<accession>A0A8H8U5H2</accession>
<organism evidence="2 3">
    <name type="scientific">Lachnellula occidentalis</name>
    <dbReference type="NCBI Taxonomy" id="215460"/>
    <lineage>
        <taxon>Eukaryota</taxon>
        <taxon>Fungi</taxon>
        <taxon>Dikarya</taxon>
        <taxon>Ascomycota</taxon>
        <taxon>Pezizomycotina</taxon>
        <taxon>Leotiomycetes</taxon>
        <taxon>Helotiales</taxon>
        <taxon>Lachnaceae</taxon>
        <taxon>Lachnellula</taxon>
    </lineage>
</organism>
<dbReference type="OrthoDB" id="2118965at2759"/>